<keyword evidence="7" id="KW-1185">Reference proteome</keyword>
<gene>
    <name evidence="6" type="ORF">SCP_0503270</name>
</gene>
<dbReference type="InterPro" id="IPR036188">
    <property type="entry name" value="FAD/NAD-bd_sf"/>
</dbReference>
<evidence type="ECO:0000259" key="5">
    <source>
        <dbReference type="Pfam" id="PF01593"/>
    </source>
</evidence>
<keyword evidence="4" id="KW-0285">Flavoprotein</keyword>
<keyword evidence="2 4" id="KW-0560">Oxidoreductase</keyword>
<feature type="binding site" evidence="3">
    <location>
        <position position="11"/>
    </location>
    <ligand>
        <name>FAD</name>
        <dbReference type="ChEBI" id="CHEBI:57692"/>
    </ligand>
</feature>
<feature type="binding site" evidence="3">
    <location>
        <begin position="31"/>
        <end position="32"/>
    </location>
    <ligand>
        <name>FAD</name>
        <dbReference type="ChEBI" id="CHEBI:57692"/>
    </ligand>
</feature>
<protein>
    <recommendedName>
        <fullName evidence="4">Amine oxidase</fullName>
        <ecNumber evidence="4">1.4.3.-</ecNumber>
    </recommendedName>
</protein>
<evidence type="ECO:0000256" key="3">
    <source>
        <dbReference type="PIRSR" id="PIRSR601613-1"/>
    </source>
</evidence>
<feature type="domain" description="Amine oxidase" evidence="5">
    <location>
        <begin position="10"/>
        <end position="326"/>
    </location>
</feature>
<dbReference type="InterPro" id="IPR050464">
    <property type="entry name" value="Zeta_carotene_desat/Oxidored"/>
</dbReference>
<evidence type="ECO:0000256" key="2">
    <source>
        <dbReference type="ARBA" id="ARBA00023002"/>
    </source>
</evidence>
<keyword evidence="4" id="KW-0274">FAD</keyword>
<dbReference type="Pfam" id="PF01593">
    <property type="entry name" value="Amino_oxidase"/>
    <property type="match status" value="1"/>
</dbReference>
<dbReference type="OrthoDB" id="5977668at2759"/>
<accession>A0A401GM97</accession>
<proteinExistence type="inferred from homology"/>
<reference evidence="6 7" key="1">
    <citation type="journal article" date="2018" name="Sci. Rep.">
        <title>Genome sequence of the cauliflower mushroom Sparassis crispa (Hanabiratake) and its association with beneficial usage.</title>
        <authorList>
            <person name="Kiyama R."/>
            <person name="Furutani Y."/>
            <person name="Kawaguchi K."/>
            <person name="Nakanishi T."/>
        </authorList>
    </citation>
    <scope>NUCLEOTIDE SEQUENCE [LARGE SCALE GENOMIC DNA]</scope>
</reference>
<dbReference type="InterPro" id="IPR001613">
    <property type="entry name" value="Flavin_amine_oxidase"/>
</dbReference>
<dbReference type="Gene3D" id="3.50.50.60">
    <property type="entry name" value="FAD/NAD(P)-binding domain"/>
    <property type="match status" value="1"/>
</dbReference>
<comment type="caution">
    <text evidence="6">The sequence shown here is derived from an EMBL/GenBank/DDBJ whole genome shotgun (WGS) entry which is preliminary data.</text>
</comment>
<evidence type="ECO:0000256" key="4">
    <source>
        <dbReference type="RuleBase" id="RU362067"/>
    </source>
</evidence>
<dbReference type="InParanoid" id="A0A401GM97"/>
<dbReference type="AlphaFoldDB" id="A0A401GM97"/>
<dbReference type="RefSeq" id="XP_027614192.1">
    <property type="nucleotide sequence ID" value="XM_027758391.1"/>
</dbReference>
<dbReference type="GeneID" id="38780196"/>
<dbReference type="PANTHER" id="PTHR42923">
    <property type="entry name" value="PROTOPORPHYRINOGEN OXIDASE"/>
    <property type="match status" value="1"/>
</dbReference>
<evidence type="ECO:0000256" key="1">
    <source>
        <dbReference type="ARBA" id="ARBA00001974"/>
    </source>
</evidence>
<evidence type="ECO:0000313" key="6">
    <source>
        <dbReference type="EMBL" id="GBE83279.1"/>
    </source>
</evidence>
<dbReference type="PRINTS" id="PR00757">
    <property type="entry name" value="AMINEOXDASEF"/>
</dbReference>
<dbReference type="GO" id="GO:0016491">
    <property type="term" value="F:oxidoreductase activity"/>
    <property type="evidence" value="ECO:0007669"/>
    <property type="project" value="UniProtKB-KW"/>
</dbReference>
<dbReference type="EMBL" id="BFAD01000005">
    <property type="protein sequence ID" value="GBE83279.1"/>
    <property type="molecule type" value="Genomic_DNA"/>
</dbReference>
<dbReference type="PANTHER" id="PTHR42923:SF17">
    <property type="entry name" value="AMINE OXIDASE DOMAIN-CONTAINING PROTEIN"/>
    <property type="match status" value="1"/>
</dbReference>
<dbReference type="SUPFAM" id="SSF51905">
    <property type="entry name" value="FAD/NAD(P)-binding domain"/>
    <property type="match status" value="1"/>
</dbReference>
<feature type="binding site" evidence="3">
    <location>
        <position position="242"/>
    </location>
    <ligand>
        <name>FAD</name>
        <dbReference type="ChEBI" id="CHEBI:57692"/>
    </ligand>
</feature>
<organism evidence="6 7">
    <name type="scientific">Sparassis crispa</name>
    <dbReference type="NCBI Taxonomy" id="139825"/>
    <lineage>
        <taxon>Eukaryota</taxon>
        <taxon>Fungi</taxon>
        <taxon>Dikarya</taxon>
        <taxon>Basidiomycota</taxon>
        <taxon>Agaricomycotina</taxon>
        <taxon>Agaricomycetes</taxon>
        <taxon>Polyporales</taxon>
        <taxon>Sparassidaceae</taxon>
        <taxon>Sparassis</taxon>
    </lineage>
</organism>
<name>A0A401GM97_9APHY</name>
<dbReference type="STRING" id="139825.A0A401GM97"/>
<dbReference type="EC" id="1.4.3.-" evidence="4"/>
<comment type="cofactor">
    <cofactor evidence="1 4">
        <name>FAD</name>
        <dbReference type="ChEBI" id="CHEBI:57692"/>
    </cofactor>
</comment>
<evidence type="ECO:0000313" key="7">
    <source>
        <dbReference type="Proteomes" id="UP000287166"/>
    </source>
</evidence>
<dbReference type="Proteomes" id="UP000287166">
    <property type="component" value="Unassembled WGS sequence"/>
</dbReference>
<comment type="similarity">
    <text evidence="4">Belongs to the flavin monoamine oxidase family.</text>
</comment>
<dbReference type="InterPro" id="IPR002937">
    <property type="entry name" value="Amino_oxidase"/>
</dbReference>
<sequence>MKVAIVGSGVSGLAATWLLNEYTHHEVHLYEAGSRPGGHVNTATFVQPGKEPARVDTAFIVFNPIMYPNFVRFLQQYPSLRERIISTLMSFTVTRDGGAFMWASSCLRSFFCQSFRVFDPRMWRMLYDIVRFNACAPKLLMEPEPIDRDEITVGEYIRREGYSDFFKDNYLIPLTAAIWSTPPDKCALDFPARTLIRFFQNHHLLSITKQATWFTFEGGSRMYVDHILSSLPAAHFHLSTPVRSVSSVPSDRTESGSPYQVELTTAAGERVLYDHVILACHSNESLQILRNGGGVTADEERILGSVEWTPNKVVLHCDERFMPPRRDLWSCWNYLTKPGADSPGQGKPNATNVSITFWMNVLQRLPMERHGLVLVTVNPPFEPDPAKVVGQFSFDHPVLSTKTIRAQQEIPSIQRTRGISYAGGWMNYGFHEDGFTAGLRAASALLTGAHADASKTKGRAPFPIVDADALQAHRPVWYAGVLDAVETVGLRGVVGTLFCWLLGAARPIAGALGVEGVKVVNAELRRDAARGVVG</sequence>